<sequence length="292" mass="31608">MVAKIVKASFPGHLLTRPSVWQAPYIFASPHSGRHYPSRFLSSSILDLTELRRSEDAYVDTLLPSPDEIGVPILTARFPRAFVDVNRSANEIDTTMFTTPPKISAESRSNRVAAGFGVIPKYAAAGRAIYSRRLSGQEGSSRLSMCYEPYHAALRGLIDECVDLFGTAIVIDWHSMPSVGASGQKLADAVLGNRYGASCDRAVCTSWEAALDGAGLTVRRNSPYAGGYVTSTYGKPAKGVHVLQIEINRGLYLDEARTMRIGARFRLLKERLGSAIASVISDAALPLDIAAE</sequence>
<dbReference type="AlphaFoldDB" id="A0A371RKM8"/>
<name>A0A371RKM8_9PROT</name>
<dbReference type="Proteomes" id="UP000264589">
    <property type="component" value="Unassembled WGS sequence"/>
</dbReference>
<dbReference type="RefSeq" id="WP_116392655.1">
    <property type="nucleotide sequence ID" value="NZ_CAXQPM010000004.1"/>
</dbReference>
<dbReference type="EMBL" id="QUQO01000001">
    <property type="protein sequence ID" value="RFB06022.1"/>
    <property type="molecule type" value="Genomic_DNA"/>
</dbReference>
<proteinExistence type="predicted"/>
<dbReference type="OrthoDB" id="9802050at2"/>
<keyword evidence="2" id="KW-1185">Reference proteome</keyword>
<accession>A0A371RKM8</accession>
<evidence type="ECO:0000313" key="2">
    <source>
        <dbReference type="Proteomes" id="UP000264589"/>
    </source>
</evidence>
<dbReference type="Pfam" id="PF05013">
    <property type="entry name" value="FGase"/>
    <property type="match status" value="1"/>
</dbReference>
<dbReference type="SUPFAM" id="SSF53187">
    <property type="entry name" value="Zn-dependent exopeptidases"/>
    <property type="match status" value="1"/>
</dbReference>
<dbReference type="GO" id="GO:0016787">
    <property type="term" value="F:hydrolase activity"/>
    <property type="evidence" value="ECO:0007669"/>
    <property type="project" value="UniProtKB-KW"/>
</dbReference>
<comment type="caution">
    <text evidence="1">The sequence shown here is derived from an EMBL/GenBank/DDBJ whole genome shotgun (WGS) entry which is preliminary data.</text>
</comment>
<dbReference type="Gene3D" id="3.40.630.40">
    <property type="entry name" value="Zn-dependent exopeptidases"/>
    <property type="match status" value="1"/>
</dbReference>
<gene>
    <name evidence="1" type="ORF">DX908_12570</name>
</gene>
<dbReference type="InterPro" id="IPR007709">
    <property type="entry name" value="N-FG_amidohydro"/>
</dbReference>
<keyword evidence="1" id="KW-0378">Hydrolase</keyword>
<dbReference type="InParanoid" id="A0A371RKM8"/>
<reference evidence="1 2" key="1">
    <citation type="submission" date="2018-08" db="EMBL/GenBank/DDBJ databases">
        <title>Parvularcula sp. SM1705, isolated from surface water of the South Sea China.</title>
        <authorList>
            <person name="Sun L."/>
        </authorList>
    </citation>
    <scope>NUCLEOTIDE SEQUENCE [LARGE SCALE GENOMIC DNA]</scope>
    <source>
        <strain evidence="1 2">SM1705</strain>
    </source>
</reference>
<protein>
    <submittedName>
        <fullName evidence="1">N-formylglutamate amidohydrolase</fullName>
    </submittedName>
</protein>
<evidence type="ECO:0000313" key="1">
    <source>
        <dbReference type="EMBL" id="RFB06022.1"/>
    </source>
</evidence>
<organism evidence="1 2">
    <name type="scientific">Parvularcula marina</name>
    <dbReference type="NCBI Taxonomy" id="2292771"/>
    <lineage>
        <taxon>Bacteria</taxon>
        <taxon>Pseudomonadati</taxon>
        <taxon>Pseudomonadota</taxon>
        <taxon>Alphaproteobacteria</taxon>
        <taxon>Parvularculales</taxon>
        <taxon>Parvularculaceae</taxon>
        <taxon>Parvularcula</taxon>
    </lineage>
</organism>